<keyword evidence="2" id="KW-0067">ATP-binding</keyword>
<feature type="domain" description="Schlafen AlbA-2" evidence="1">
    <location>
        <begin position="15"/>
        <end position="145"/>
    </location>
</feature>
<comment type="caution">
    <text evidence="2">The sequence shown here is derived from an EMBL/GenBank/DDBJ whole genome shotgun (WGS) entry which is preliminary data.</text>
</comment>
<dbReference type="Pfam" id="PF04326">
    <property type="entry name" value="SLFN_AlbA_2"/>
    <property type="match status" value="1"/>
</dbReference>
<accession>A0AAJ1ED28</accession>
<gene>
    <name evidence="2" type="ORF">HFO42_07620</name>
</gene>
<evidence type="ECO:0000313" key="2">
    <source>
        <dbReference type="EMBL" id="MBY5627982.1"/>
    </source>
</evidence>
<dbReference type="AlphaFoldDB" id="A0AAJ1ED28"/>
<dbReference type="EMBL" id="JAAXEP010000003">
    <property type="protein sequence ID" value="MBY5627982.1"/>
    <property type="molecule type" value="Genomic_DNA"/>
</dbReference>
<organism evidence="2 3">
    <name type="scientific">Rhizobium leguminosarum</name>
    <dbReference type="NCBI Taxonomy" id="384"/>
    <lineage>
        <taxon>Bacteria</taxon>
        <taxon>Pseudomonadati</taxon>
        <taxon>Pseudomonadota</taxon>
        <taxon>Alphaproteobacteria</taxon>
        <taxon>Hyphomicrobiales</taxon>
        <taxon>Rhizobiaceae</taxon>
        <taxon>Rhizobium/Agrobacterium group</taxon>
        <taxon>Rhizobium</taxon>
    </lineage>
</organism>
<dbReference type="InterPro" id="IPR007421">
    <property type="entry name" value="Schlafen_AlbA_2_dom"/>
</dbReference>
<sequence length="377" mass="42263">MLSEALLEELRFKGEGSDLDYKAERYRFAQASDDDKSEMLKDILAFANAYREAPAYILLGFKENAPHPAEVTGLPPDGAIDDSRVQQFVNSKLNAKLEFRYEEGLLGDRHIAVISIPKQRRPFYLTRDYGKLTRDTVYVRRGSSTGIASPDEIARMGTIRGVVKTVLDFQTPDNDPLPNAFERRFINFPARLPSLERDRNVFLTTTFLVNADYYREGAVYHSSWNRVFQARLLLTNQSEFSLGDAHLEVVVRCPEGETASMLRADEMPDVPSSTYFPLANAHLEHAGQAVTIDDRGKMPVAHVALGTIRPGQTVRAEEDIAILPSGPGVYSIQVRILANEIPTPLLAEHQLEVTGPLVSVSEQEFFLSWNSFPDDED</sequence>
<dbReference type="Gene3D" id="3.30.950.30">
    <property type="entry name" value="Schlafen, AAA domain"/>
    <property type="match status" value="1"/>
</dbReference>
<keyword evidence="2" id="KW-0547">Nucleotide-binding</keyword>
<name>A0AAJ1ED28_RHILE</name>
<proteinExistence type="predicted"/>
<dbReference type="InterPro" id="IPR038461">
    <property type="entry name" value="Schlafen_AlbA_2_dom_sf"/>
</dbReference>
<evidence type="ECO:0000259" key="1">
    <source>
        <dbReference type="Pfam" id="PF04326"/>
    </source>
</evidence>
<protein>
    <submittedName>
        <fullName evidence="2">ATP-binding protein</fullName>
    </submittedName>
</protein>
<dbReference type="Proteomes" id="UP000825699">
    <property type="component" value="Unassembled WGS sequence"/>
</dbReference>
<reference evidence="2" key="1">
    <citation type="submission" date="2020-04" db="EMBL/GenBank/DDBJ databases">
        <title>Global-level population genomics supports evidence of horizontal gene transfer on evolution of Rhizobia in Lentils.</title>
        <authorList>
            <person name="Gai Y."/>
            <person name="Cook D."/>
            <person name="Riely B."/>
        </authorList>
    </citation>
    <scope>NUCLEOTIDE SEQUENCE</scope>
    <source>
        <strain evidence="2">Derici101B</strain>
    </source>
</reference>
<dbReference type="GO" id="GO:0005524">
    <property type="term" value="F:ATP binding"/>
    <property type="evidence" value="ECO:0007669"/>
    <property type="project" value="UniProtKB-KW"/>
</dbReference>
<evidence type="ECO:0000313" key="3">
    <source>
        <dbReference type="Proteomes" id="UP000825699"/>
    </source>
</evidence>
<dbReference type="RefSeq" id="WP_222259666.1">
    <property type="nucleotide sequence ID" value="NZ_JAAXEB010000003.1"/>
</dbReference>